<dbReference type="InterPro" id="IPR000086">
    <property type="entry name" value="NUDIX_hydrolase_dom"/>
</dbReference>
<dbReference type="EMBL" id="LNQE01001865">
    <property type="protein sequence ID" value="KUG03934.1"/>
    <property type="molecule type" value="Genomic_DNA"/>
</dbReference>
<reference evidence="3" key="1">
    <citation type="journal article" date="2015" name="Proc. Natl. Acad. Sci. U.S.A.">
        <title>Networks of energetic and metabolic interactions define dynamics in microbial communities.</title>
        <authorList>
            <person name="Embree M."/>
            <person name="Liu J.K."/>
            <person name="Al-Bassam M.M."/>
            <person name="Zengler K."/>
        </authorList>
    </citation>
    <scope>NUCLEOTIDE SEQUENCE</scope>
</reference>
<accession>A0A0W8E5L2</accession>
<name>A0A0W8E5L2_9ZZZZ</name>
<dbReference type="PROSITE" id="PS51462">
    <property type="entry name" value="NUDIX"/>
    <property type="match status" value="1"/>
</dbReference>
<gene>
    <name evidence="3" type="ORF">ASZ90_018714</name>
</gene>
<sequence>MTCISCGYLLYENPVVGVAGIILNDKRQILLGRRNRGEYAGHWCIPCGYVEYHEDVYDAVRRELKEESNLDIEVVKPFTVQSNFHDPDMHSVGIWFLVRITGGSASAGDDLDELVYFDLTDLPSLAFPTDQRALELLRQCLDERGLL</sequence>
<dbReference type="InterPro" id="IPR015797">
    <property type="entry name" value="NUDIX_hydrolase-like_dom_sf"/>
</dbReference>
<keyword evidence="1 3" id="KW-0378">Hydrolase</keyword>
<protein>
    <submittedName>
        <fullName evidence="3">Nudix hydrolase</fullName>
    </submittedName>
</protein>
<dbReference type="Gene3D" id="3.90.79.10">
    <property type="entry name" value="Nucleoside Triphosphate Pyrophosphohydrolase"/>
    <property type="match status" value="1"/>
</dbReference>
<dbReference type="PROSITE" id="PS00893">
    <property type="entry name" value="NUDIX_BOX"/>
    <property type="match status" value="1"/>
</dbReference>
<feature type="domain" description="Nudix hydrolase" evidence="2">
    <location>
        <begin position="13"/>
        <end position="139"/>
    </location>
</feature>
<proteinExistence type="predicted"/>
<dbReference type="PANTHER" id="PTHR43222">
    <property type="entry name" value="NUDIX HYDROLASE 23"/>
    <property type="match status" value="1"/>
</dbReference>
<dbReference type="AlphaFoldDB" id="A0A0W8E5L2"/>
<dbReference type="CDD" id="cd04678">
    <property type="entry name" value="NUDIX_MTH2_Nudt15"/>
    <property type="match status" value="1"/>
</dbReference>
<dbReference type="SUPFAM" id="SSF55811">
    <property type="entry name" value="Nudix"/>
    <property type="match status" value="1"/>
</dbReference>
<organism evidence="3">
    <name type="scientific">hydrocarbon metagenome</name>
    <dbReference type="NCBI Taxonomy" id="938273"/>
    <lineage>
        <taxon>unclassified sequences</taxon>
        <taxon>metagenomes</taxon>
        <taxon>ecological metagenomes</taxon>
    </lineage>
</organism>
<dbReference type="Pfam" id="PF00293">
    <property type="entry name" value="NUDIX"/>
    <property type="match status" value="1"/>
</dbReference>
<dbReference type="PANTHER" id="PTHR43222:SF2">
    <property type="entry name" value="NUDIX HYDROLASE 23, CHLOROPLASTIC"/>
    <property type="match status" value="1"/>
</dbReference>
<dbReference type="GO" id="GO:0016787">
    <property type="term" value="F:hydrolase activity"/>
    <property type="evidence" value="ECO:0007669"/>
    <property type="project" value="UniProtKB-KW"/>
</dbReference>
<evidence type="ECO:0000313" key="3">
    <source>
        <dbReference type="EMBL" id="KUG03934.1"/>
    </source>
</evidence>
<evidence type="ECO:0000259" key="2">
    <source>
        <dbReference type="PROSITE" id="PS51462"/>
    </source>
</evidence>
<dbReference type="InterPro" id="IPR020084">
    <property type="entry name" value="NUDIX_hydrolase_CS"/>
</dbReference>
<comment type="caution">
    <text evidence="3">The sequence shown here is derived from an EMBL/GenBank/DDBJ whole genome shotgun (WGS) entry which is preliminary data.</text>
</comment>
<evidence type="ECO:0000256" key="1">
    <source>
        <dbReference type="ARBA" id="ARBA00022801"/>
    </source>
</evidence>